<evidence type="ECO:0000256" key="1">
    <source>
        <dbReference type="ARBA" id="ARBA00004651"/>
    </source>
</evidence>
<evidence type="ECO:0000256" key="3">
    <source>
        <dbReference type="ARBA" id="ARBA00022692"/>
    </source>
</evidence>
<feature type="transmembrane region" description="Helical" evidence="6">
    <location>
        <begin position="55"/>
        <end position="72"/>
    </location>
</feature>
<evidence type="ECO:0000313" key="7">
    <source>
        <dbReference type="EMBL" id="QAT43869.1"/>
    </source>
</evidence>
<keyword evidence="4 6" id="KW-1133">Transmembrane helix</keyword>
<evidence type="ECO:0000313" key="8">
    <source>
        <dbReference type="Proteomes" id="UP000287601"/>
    </source>
</evidence>
<comment type="subcellular location">
    <subcellularLocation>
        <location evidence="1">Cell membrane</location>
        <topology evidence="1">Multi-pass membrane protein</topology>
    </subcellularLocation>
</comment>
<dbReference type="OrthoDB" id="3176438at2"/>
<dbReference type="Proteomes" id="UP000287601">
    <property type="component" value="Chromosome"/>
</dbReference>
<dbReference type="Pfam" id="PF03788">
    <property type="entry name" value="LrgA"/>
    <property type="match status" value="1"/>
</dbReference>
<protein>
    <submittedName>
        <fullName evidence="7">CidA/LrgA family protein</fullName>
    </submittedName>
</protein>
<dbReference type="PANTHER" id="PTHR33931">
    <property type="entry name" value="HOLIN-LIKE PROTEIN CIDA-RELATED"/>
    <property type="match status" value="1"/>
</dbReference>
<evidence type="ECO:0000256" key="2">
    <source>
        <dbReference type="ARBA" id="ARBA00022475"/>
    </source>
</evidence>
<dbReference type="PANTHER" id="PTHR33931:SF2">
    <property type="entry name" value="HOLIN-LIKE PROTEIN CIDA"/>
    <property type="match status" value="1"/>
</dbReference>
<accession>A0A410PY49</accession>
<dbReference type="InterPro" id="IPR005538">
    <property type="entry name" value="LrgA/CidA"/>
</dbReference>
<reference evidence="7 8" key="1">
    <citation type="submission" date="2019-01" db="EMBL/GenBank/DDBJ databases">
        <title>Draft genomes of a novel of Aminipila strains.</title>
        <authorList>
            <person name="Ma S."/>
        </authorList>
    </citation>
    <scope>NUCLEOTIDE SEQUENCE [LARGE SCALE GENOMIC DNA]</scope>
    <source>
        <strain evidence="8">JN-39</strain>
    </source>
</reference>
<keyword evidence="5 6" id="KW-0472">Membrane</keyword>
<evidence type="ECO:0000256" key="5">
    <source>
        <dbReference type="ARBA" id="ARBA00023136"/>
    </source>
</evidence>
<organism evidence="7 8">
    <name type="scientific">Aminipila luticellarii</name>
    <dbReference type="NCBI Taxonomy" id="2507160"/>
    <lineage>
        <taxon>Bacteria</taxon>
        <taxon>Bacillati</taxon>
        <taxon>Bacillota</taxon>
        <taxon>Clostridia</taxon>
        <taxon>Peptostreptococcales</taxon>
        <taxon>Anaerovoracaceae</taxon>
        <taxon>Aminipila</taxon>
    </lineage>
</organism>
<gene>
    <name evidence="7" type="ORF">EQM06_11895</name>
</gene>
<dbReference type="GO" id="GO:0005886">
    <property type="term" value="C:plasma membrane"/>
    <property type="evidence" value="ECO:0007669"/>
    <property type="project" value="UniProtKB-SubCell"/>
</dbReference>
<dbReference type="AlphaFoldDB" id="A0A410PY49"/>
<proteinExistence type="predicted"/>
<feature type="transmembrane region" description="Helical" evidence="6">
    <location>
        <begin position="30"/>
        <end position="48"/>
    </location>
</feature>
<keyword evidence="3 6" id="KW-0812">Transmembrane</keyword>
<evidence type="ECO:0000256" key="4">
    <source>
        <dbReference type="ARBA" id="ARBA00022989"/>
    </source>
</evidence>
<keyword evidence="2" id="KW-1003">Cell membrane</keyword>
<sequence>MKYLRQFGIILLITFLGEILKTIIPLTIPASIYGLVLMLIALQTKAIHLDSVEDAGVFLIEIMPVMFIPAAVGLMDSWAVLKPIWIPVIVITVVTTILVMAVTGRVTQFVINLEKRRGAK</sequence>
<keyword evidence="8" id="KW-1185">Reference proteome</keyword>
<evidence type="ECO:0000256" key="6">
    <source>
        <dbReference type="SAM" id="Phobius"/>
    </source>
</evidence>
<name>A0A410PY49_9FIRM</name>
<dbReference type="RefSeq" id="WP_128746577.1">
    <property type="nucleotide sequence ID" value="NZ_CP035281.1"/>
</dbReference>
<feature type="transmembrane region" description="Helical" evidence="6">
    <location>
        <begin position="84"/>
        <end position="107"/>
    </location>
</feature>
<dbReference type="EMBL" id="CP035281">
    <property type="protein sequence ID" value="QAT43869.1"/>
    <property type="molecule type" value="Genomic_DNA"/>
</dbReference>
<dbReference type="KEGG" id="amij:EQM06_11895"/>